<keyword evidence="2" id="KW-0812">Transmembrane</keyword>
<dbReference type="PANTHER" id="PTHR30485:SF0">
    <property type="entry name" value="NI_FE-HYDROGENASE 1 B-TYPE CYTOCHROME SUBUNIT-RELATED"/>
    <property type="match status" value="1"/>
</dbReference>
<feature type="transmembrane region" description="Helical" evidence="2">
    <location>
        <begin position="287"/>
        <end position="314"/>
    </location>
</feature>
<gene>
    <name evidence="3" type="ORF">CKALI_08440</name>
</gene>
<dbReference type="RefSeq" id="WP_156192876.1">
    <property type="nucleotide sequence ID" value="NZ_CP046452.1"/>
</dbReference>
<feature type="transmembrane region" description="Helical" evidence="2">
    <location>
        <begin position="195"/>
        <end position="217"/>
    </location>
</feature>
<dbReference type="GO" id="GO:0022904">
    <property type="term" value="P:respiratory electron transport chain"/>
    <property type="evidence" value="ECO:0007669"/>
    <property type="project" value="InterPro"/>
</dbReference>
<proteinExistence type="predicted"/>
<feature type="region of interest" description="Disordered" evidence="1">
    <location>
        <begin position="1"/>
        <end position="28"/>
    </location>
</feature>
<feature type="transmembrane region" description="Helical" evidence="2">
    <location>
        <begin position="359"/>
        <end position="377"/>
    </location>
</feature>
<keyword evidence="4" id="KW-1185">Reference proteome</keyword>
<feature type="transmembrane region" description="Helical" evidence="2">
    <location>
        <begin position="247"/>
        <end position="267"/>
    </location>
</feature>
<accession>A0A6B8W5D7</accession>
<name>A0A6B8W5D7_9CORY</name>
<dbReference type="Proteomes" id="UP000427071">
    <property type="component" value="Chromosome"/>
</dbReference>
<dbReference type="PANTHER" id="PTHR30485">
    <property type="entry name" value="NI/FE-HYDROGENASE 1 B-TYPE CYTOCHROME SUBUNIT"/>
    <property type="match status" value="1"/>
</dbReference>
<dbReference type="InterPro" id="IPR016174">
    <property type="entry name" value="Di-haem_cyt_TM"/>
</dbReference>
<dbReference type="KEGG" id="ckw:CKALI_08440"/>
<evidence type="ECO:0000313" key="4">
    <source>
        <dbReference type="Proteomes" id="UP000427071"/>
    </source>
</evidence>
<feature type="transmembrane region" description="Helical" evidence="2">
    <location>
        <begin position="398"/>
        <end position="418"/>
    </location>
</feature>
<sequence>MTAPALRRGLPRIPGGEPWPPEGVFTPPAAAEPVAATVASAIPQEAPAAPAVTTQEQSLRQGLPRVPGGEPWPPAAAVAIAAAPVTAATAAPEPAAAQPAEVKRDVTYTDVSLRRGLPRVPGGQPWPEITNAQVAQVVKSSVPVAPAAPAAAAPVATAVPTAAPAAAAPVAKPAKQPAQQAKQVKKEPAVEKPAWLGKAIAAGIGVLALLVVAVFAARGFMNNSDFTQRYTGVAPMPDNAPVGLPAWLGWSHFFNMFLMVMIIRTGLQIRGERKPPAFFTSKSGKKVSLTIWFHTSLDLLWLLNGAVFIVLLFATGQWMRIVPTSWEIFPNMASAAIQYLSLDWPAENGWIHYNALQQVAYFITVFIAAPLAAATGFRMSNWWPKKWTFFPVEIARKLHFPTMLYFVLFIIGHVFLVFATGVKKNLGHMFAASPDGGWLGIILFLVAVLVTVGAAFAAKPLVLAQIARPFGEVTNR</sequence>
<dbReference type="GO" id="GO:0005886">
    <property type="term" value="C:plasma membrane"/>
    <property type="evidence" value="ECO:0007669"/>
    <property type="project" value="TreeGrafter"/>
</dbReference>
<evidence type="ECO:0000256" key="1">
    <source>
        <dbReference type="SAM" id="MobiDB-lite"/>
    </source>
</evidence>
<protein>
    <submittedName>
        <fullName evidence="3">Uncharacterized protein</fullName>
    </submittedName>
</protein>
<feature type="region of interest" description="Disordered" evidence="1">
    <location>
        <begin position="46"/>
        <end position="71"/>
    </location>
</feature>
<keyword evidence="2" id="KW-0472">Membrane</keyword>
<dbReference type="Gene3D" id="1.20.950.20">
    <property type="entry name" value="Transmembrane di-heme cytochromes, Chain C"/>
    <property type="match status" value="1"/>
</dbReference>
<dbReference type="AlphaFoldDB" id="A0A6B8W5D7"/>
<dbReference type="GO" id="GO:0020037">
    <property type="term" value="F:heme binding"/>
    <property type="evidence" value="ECO:0007669"/>
    <property type="project" value="TreeGrafter"/>
</dbReference>
<feature type="transmembrane region" description="Helical" evidence="2">
    <location>
        <begin position="438"/>
        <end position="458"/>
    </location>
</feature>
<evidence type="ECO:0000256" key="2">
    <source>
        <dbReference type="SAM" id="Phobius"/>
    </source>
</evidence>
<keyword evidence="2" id="KW-1133">Transmembrane helix</keyword>
<evidence type="ECO:0000313" key="3">
    <source>
        <dbReference type="EMBL" id="QGU02548.1"/>
    </source>
</evidence>
<dbReference type="InterPro" id="IPR051542">
    <property type="entry name" value="Hydrogenase_cytochrome"/>
</dbReference>
<dbReference type="SUPFAM" id="SSF81342">
    <property type="entry name" value="Transmembrane di-heme cytochromes"/>
    <property type="match status" value="1"/>
</dbReference>
<dbReference type="EMBL" id="CP046452">
    <property type="protein sequence ID" value="QGU02548.1"/>
    <property type="molecule type" value="Genomic_DNA"/>
</dbReference>
<reference evidence="4" key="1">
    <citation type="submission" date="2019-11" db="EMBL/GenBank/DDBJ databases">
        <title>Complete genome sequence of Corynebacterium kalinowskii 1959, a novel Corynebacterium species isolated from soil of a small paddock in Vilsendorf, Germany.</title>
        <authorList>
            <person name="Schaffert L."/>
            <person name="Ruwe M."/>
            <person name="Milse J."/>
            <person name="Hanuschka K."/>
            <person name="Ortseifen V."/>
            <person name="Droste J."/>
            <person name="Brandt D."/>
            <person name="Schlueter L."/>
            <person name="Kutter Y."/>
            <person name="Vinke S."/>
            <person name="Viehoefer P."/>
            <person name="Jacob L."/>
            <person name="Luebke N.-C."/>
            <person name="Schulte-Berndt E."/>
            <person name="Hain C."/>
            <person name="Linder M."/>
            <person name="Schmidt P."/>
            <person name="Wollenschlaeger L."/>
            <person name="Luttermann T."/>
            <person name="Thieme E."/>
            <person name="Hassa J."/>
            <person name="Haak M."/>
            <person name="Wittchen M."/>
            <person name="Mentz A."/>
            <person name="Persicke M."/>
            <person name="Busche T."/>
            <person name="Ruckert C."/>
        </authorList>
    </citation>
    <scope>NUCLEOTIDE SEQUENCE [LARGE SCALE GENOMIC DNA]</scope>
    <source>
        <strain evidence="4">1959</strain>
    </source>
</reference>
<organism evidence="3 4">
    <name type="scientific">Corynebacterium kalinowskii</name>
    <dbReference type="NCBI Taxonomy" id="2675216"/>
    <lineage>
        <taxon>Bacteria</taxon>
        <taxon>Bacillati</taxon>
        <taxon>Actinomycetota</taxon>
        <taxon>Actinomycetes</taxon>
        <taxon>Mycobacteriales</taxon>
        <taxon>Corynebacteriaceae</taxon>
        <taxon>Corynebacterium</taxon>
    </lineage>
</organism>